<evidence type="ECO:0000313" key="6">
    <source>
        <dbReference type="Proteomes" id="UP000236291"/>
    </source>
</evidence>
<dbReference type="GO" id="GO:0008615">
    <property type="term" value="P:pyridoxine biosynthetic process"/>
    <property type="evidence" value="ECO:0007669"/>
    <property type="project" value="TreeGrafter"/>
</dbReference>
<dbReference type="GO" id="GO:0042823">
    <property type="term" value="P:pyridoxal phosphate biosynthetic process"/>
    <property type="evidence" value="ECO:0007669"/>
    <property type="project" value="InterPro"/>
</dbReference>
<dbReference type="InterPro" id="IPR033755">
    <property type="entry name" value="PdxS/SNZ_N"/>
</dbReference>
<dbReference type="Gene3D" id="3.20.20.70">
    <property type="entry name" value="Aldolase class I"/>
    <property type="match status" value="1"/>
</dbReference>
<dbReference type="InterPro" id="IPR001852">
    <property type="entry name" value="PdxS/SNZ"/>
</dbReference>
<proteinExistence type="inferred from homology"/>
<dbReference type="GO" id="GO:0006520">
    <property type="term" value="P:amino acid metabolic process"/>
    <property type="evidence" value="ECO:0007669"/>
    <property type="project" value="TreeGrafter"/>
</dbReference>
<dbReference type="ExpressionAtlas" id="A0A2K3MIR8">
    <property type="expression patterns" value="baseline"/>
</dbReference>
<organism evidence="5 6">
    <name type="scientific">Trifolium pratense</name>
    <name type="common">Red clover</name>
    <dbReference type="NCBI Taxonomy" id="57577"/>
    <lineage>
        <taxon>Eukaryota</taxon>
        <taxon>Viridiplantae</taxon>
        <taxon>Streptophyta</taxon>
        <taxon>Embryophyta</taxon>
        <taxon>Tracheophyta</taxon>
        <taxon>Spermatophyta</taxon>
        <taxon>Magnoliopsida</taxon>
        <taxon>eudicotyledons</taxon>
        <taxon>Gunneridae</taxon>
        <taxon>Pentapetalae</taxon>
        <taxon>rosids</taxon>
        <taxon>fabids</taxon>
        <taxon>Fabales</taxon>
        <taxon>Fabaceae</taxon>
        <taxon>Papilionoideae</taxon>
        <taxon>50 kb inversion clade</taxon>
        <taxon>NPAAA clade</taxon>
        <taxon>Hologalegina</taxon>
        <taxon>IRL clade</taxon>
        <taxon>Trifolieae</taxon>
        <taxon>Trifolium</taxon>
    </lineage>
</organism>
<evidence type="ECO:0000256" key="2">
    <source>
        <dbReference type="ARBA" id="ARBA00022898"/>
    </source>
</evidence>
<protein>
    <submittedName>
        <fullName evidence="5">Pyridoxal biosynthesis protein PDX1.3</fullName>
    </submittedName>
</protein>
<comment type="similarity">
    <text evidence="1 3">Belongs to the PdxS/SNZ family.</text>
</comment>
<keyword evidence="2" id="KW-0663">Pyridoxal phosphate</keyword>
<feature type="domain" description="PdxS/SNZ N-terminal" evidence="4">
    <location>
        <begin position="25"/>
        <end position="218"/>
    </location>
</feature>
<reference evidence="5 6" key="1">
    <citation type="journal article" date="2014" name="Am. J. Bot.">
        <title>Genome assembly and annotation for red clover (Trifolium pratense; Fabaceae).</title>
        <authorList>
            <person name="Istvanek J."/>
            <person name="Jaros M."/>
            <person name="Krenek A."/>
            <person name="Repkova J."/>
        </authorList>
    </citation>
    <scope>NUCLEOTIDE SEQUENCE [LARGE SCALE GENOMIC DNA]</scope>
    <source>
        <strain evidence="6">cv. Tatra</strain>
        <tissue evidence="5">Young leaves</tissue>
    </source>
</reference>
<dbReference type="SUPFAM" id="SSF51366">
    <property type="entry name" value="Ribulose-phoshate binding barrel"/>
    <property type="match status" value="1"/>
</dbReference>
<dbReference type="AlphaFoldDB" id="A0A2K3MIR8"/>
<dbReference type="GO" id="GO:0016843">
    <property type="term" value="F:amine-lyase activity"/>
    <property type="evidence" value="ECO:0007669"/>
    <property type="project" value="TreeGrafter"/>
</dbReference>
<dbReference type="EMBL" id="ASHM01063572">
    <property type="protein sequence ID" value="PNX90671.1"/>
    <property type="molecule type" value="Genomic_DNA"/>
</dbReference>
<dbReference type="Pfam" id="PF01680">
    <property type="entry name" value="SOR_SNZ"/>
    <property type="match status" value="1"/>
</dbReference>
<dbReference type="PROSITE" id="PS51129">
    <property type="entry name" value="PDXS_SNZ_2"/>
    <property type="match status" value="1"/>
</dbReference>
<accession>A0A2K3MIR8</accession>
<evidence type="ECO:0000256" key="1">
    <source>
        <dbReference type="ARBA" id="ARBA00007281"/>
    </source>
</evidence>
<comment type="caution">
    <text evidence="5">The sequence shown here is derived from an EMBL/GenBank/DDBJ whole genome shotgun (WGS) entry which is preliminary data.</text>
</comment>
<gene>
    <name evidence="5" type="ORF">L195_g046796</name>
</gene>
<sequence length="291" mass="31848">MAQDTTVTVYNTTVITDPIQNPYSFKLALAQTLRGGAILHVTNLRQAKIAEQAGACAVIVSDQSRMTDPSLIKSIKQTVSIPVISPARIGHFVEAQILEAVGVDYIDENESLSPADDQNFINKHNFRTPFISGARDLGEALRRIREGAAMIRIQGELTNLGNVSETVTHVRCLMKELRVLSNMDEDEVFTFAKKIEAPYDLVAQTKQMGRLPVVHFAAGGIVTPADAALMMQLGCHGVFVGSEVFGYEDCFKRVKGIVQAVRNYNDPHVLVETMMGLNLGGDDDGDKIENE</sequence>
<dbReference type="STRING" id="57577.A0A2K3MIR8"/>
<name>A0A2K3MIR8_TRIPR</name>
<evidence type="ECO:0000313" key="5">
    <source>
        <dbReference type="EMBL" id="PNX90671.1"/>
    </source>
</evidence>
<evidence type="ECO:0000259" key="4">
    <source>
        <dbReference type="Pfam" id="PF01680"/>
    </source>
</evidence>
<reference evidence="5 6" key="2">
    <citation type="journal article" date="2017" name="Front. Plant Sci.">
        <title>Gene Classification and Mining of Molecular Markers Useful in Red Clover (Trifolium pratense) Breeding.</title>
        <authorList>
            <person name="Istvanek J."/>
            <person name="Dluhosova J."/>
            <person name="Dluhos P."/>
            <person name="Patkova L."/>
            <person name="Nedelnik J."/>
            <person name="Repkova J."/>
        </authorList>
    </citation>
    <scope>NUCLEOTIDE SEQUENCE [LARGE SCALE GENOMIC DNA]</scope>
    <source>
        <strain evidence="6">cv. Tatra</strain>
        <tissue evidence="5">Young leaves</tissue>
    </source>
</reference>
<dbReference type="Proteomes" id="UP000236291">
    <property type="component" value="Unassembled WGS sequence"/>
</dbReference>
<dbReference type="PANTHER" id="PTHR31829">
    <property type="entry name" value="PYRIDOXAL 5'-PHOSPHATE SYNTHASE SUBUNIT SNZ1-RELATED"/>
    <property type="match status" value="1"/>
</dbReference>
<dbReference type="InterPro" id="IPR013785">
    <property type="entry name" value="Aldolase_TIM"/>
</dbReference>
<dbReference type="PANTHER" id="PTHR31829:SF2">
    <property type="entry name" value="PYRIDOXAL 5'-PHOSPHATE SYNTHASE-LIKE SUBUNIT PDX1.2"/>
    <property type="match status" value="1"/>
</dbReference>
<dbReference type="InterPro" id="IPR011060">
    <property type="entry name" value="RibuloseP-bd_barrel"/>
</dbReference>
<evidence type="ECO:0000256" key="3">
    <source>
        <dbReference type="PROSITE-ProRule" id="PRU00481"/>
    </source>
</evidence>